<evidence type="ECO:0000313" key="1">
    <source>
        <dbReference type="EMBL" id="AJI08892.1"/>
    </source>
</evidence>
<sequence length="148" mass="16103">MLKKFLISSVLVGSVLGGSSVLDIPQITNKAEAAEAIHYYSETIGAGKTKSLRNNTFSVPHSSGTSIHGWQVASKGQADIVYEVWEITNDGDKRVNAQSYYGNIASQQTSSWFLLPLKDVPTNKKLYLVIKNRGSGDVTLAGNIWNND</sequence>
<dbReference type="Proteomes" id="UP000031861">
    <property type="component" value="Plasmid pBFI_1"/>
</dbReference>
<proteinExistence type="predicted"/>
<accession>A0AAN0W506</accession>
<evidence type="ECO:0000313" key="2">
    <source>
        <dbReference type="Proteomes" id="UP000031861"/>
    </source>
</evidence>
<name>A0AAN0W506_BACCE</name>
<gene>
    <name evidence="1" type="ORF">AK40_5750</name>
</gene>
<dbReference type="EMBL" id="CP009639">
    <property type="protein sequence ID" value="AJI08892.1"/>
    <property type="molecule type" value="Genomic_DNA"/>
</dbReference>
<organism evidence="1 2">
    <name type="scientific">Bacillus cereus 03BB108</name>
    <dbReference type="NCBI Taxonomy" id="451709"/>
    <lineage>
        <taxon>Bacteria</taxon>
        <taxon>Bacillati</taxon>
        <taxon>Bacillota</taxon>
        <taxon>Bacilli</taxon>
        <taxon>Bacillales</taxon>
        <taxon>Bacillaceae</taxon>
        <taxon>Bacillus</taxon>
        <taxon>Bacillus cereus group</taxon>
    </lineage>
</organism>
<keyword evidence="1" id="KW-0614">Plasmid</keyword>
<dbReference type="AlphaFoldDB" id="A0AAN0W506"/>
<geneLocation type="plasmid" evidence="1 2">
    <name>pBFI_1</name>
</geneLocation>
<dbReference type="RefSeq" id="WP_001995734.1">
    <property type="nucleotide sequence ID" value="NZ_CP009639.1"/>
</dbReference>
<reference evidence="1 2" key="1">
    <citation type="journal article" date="2015" name="Genome Announc.">
        <title>Complete genome sequences for 35 biothreat assay-relevant bacillus species.</title>
        <authorList>
            <person name="Johnson S.L."/>
            <person name="Daligault H.E."/>
            <person name="Davenport K.W."/>
            <person name="Jaissle J."/>
            <person name="Frey K.G."/>
            <person name="Ladner J.T."/>
            <person name="Broomall S.M."/>
            <person name="Bishop-Lilly K.A."/>
            <person name="Bruce D.C."/>
            <person name="Gibbons H.S."/>
            <person name="Coyne S.R."/>
            <person name="Lo C.C."/>
            <person name="Meincke L."/>
            <person name="Munk A.C."/>
            <person name="Koroleva G.I."/>
            <person name="Rosenzweig C.N."/>
            <person name="Palacios G.F."/>
            <person name="Redden C.L."/>
            <person name="Minogue T.D."/>
            <person name="Chain P.S."/>
        </authorList>
    </citation>
    <scope>NUCLEOTIDE SEQUENCE [LARGE SCALE GENOMIC DNA]</scope>
    <source>
        <strain evidence="1 2">03BB108</strain>
    </source>
</reference>
<protein>
    <submittedName>
        <fullName evidence="1">Uncharacterized protein</fullName>
    </submittedName>
</protein>